<keyword evidence="15" id="KW-0812">Transmembrane</keyword>
<comment type="subcellular location">
    <subcellularLocation>
        <location evidence="1 14">Cytoplasm</location>
    </subcellularLocation>
</comment>
<dbReference type="InterPro" id="IPR005758">
    <property type="entry name" value="UDP-N-AcMur_Ala_ligase_MurC"/>
</dbReference>
<evidence type="ECO:0000259" key="17">
    <source>
        <dbReference type="Pfam" id="PF02875"/>
    </source>
</evidence>
<organism evidence="19 20">
    <name type="scientific">Ornithobacterium rhinotracheale (strain ATCC 51463 / DSM 15997 / CCUG 23171 / CIP 104009 / LMG 9086)</name>
    <dbReference type="NCBI Taxonomy" id="867902"/>
    <lineage>
        <taxon>Bacteria</taxon>
        <taxon>Pseudomonadati</taxon>
        <taxon>Bacteroidota</taxon>
        <taxon>Flavobacteriia</taxon>
        <taxon>Flavobacteriales</taxon>
        <taxon>Weeksellaceae</taxon>
        <taxon>Ornithobacterium</taxon>
    </lineage>
</organism>
<dbReference type="Pfam" id="PF08245">
    <property type="entry name" value="Mur_ligase_M"/>
    <property type="match status" value="1"/>
</dbReference>
<keyword evidence="5 14" id="KW-0436">Ligase</keyword>
<keyword evidence="6 14" id="KW-0132">Cell division</keyword>
<keyword evidence="20" id="KW-1185">Reference proteome</keyword>
<dbReference type="eggNOG" id="COG0773">
    <property type="taxonomic scope" value="Bacteria"/>
</dbReference>
<evidence type="ECO:0000256" key="8">
    <source>
        <dbReference type="ARBA" id="ARBA00022840"/>
    </source>
</evidence>
<evidence type="ECO:0000256" key="2">
    <source>
        <dbReference type="ARBA" id="ARBA00004752"/>
    </source>
</evidence>
<comment type="pathway">
    <text evidence="2 14">Cell wall biogenesis; peptidoglycan biosynthesis.</text>
</comment>
<evidence type="ECO:0000256" key="7">
    <source>
        <dbReference type="ARBA" id="ARBA00022741"/>
    </source>
</evidence>
<keyword evidence="4 14" id="KW-0963">Cytoplasm</keyword>
<dbReference type="EMBL" id="CP003283">
    <property type="protein sequence ID" value="AFL96786.1"/>
    <property type="molecule type" value="Genomic_DNA"/>
</dbReference>
<evidence type="ECO:0000259" key="16">
    <source>
        <dbReference type="Pfam" id="PF01225"/>
    </source>
</evidence>
<dbReference type="HOGENOM" id="CLU_028104_2_2_10"/>
<keyword evidence="9 14" id="KW-0133">Cell shape</keyword>
<dbReference type="NCBIfam" id="TIGR01082">
    <property type="entry name" value="murC"/>
    <property type="match status" value="1"/>
</dbReference>
<dbReference type="SUPFAM" id="SSF53244">
    <property type="entry name" value="MurD-like peptide ligases, peptide-binding domain"/>
    <property type="match status" value="1"/>
</dbReference>
<dbReference type="GO" id="GO:0051301">
    <property type="term" value="P:cell division"/>
    <property type="evidence" value="ECO:0007669"/>
    <property type="project" value="UniProtKB-KW"/>
</dbReference>
<dbReference type="PATRIC" id="fig|867902.3.peg.570"/>
<dbReference type="InterPro" id="IPR004101">
    <property type="entry name" value="Mur_ligase_C"/>
</dbReference>
<dbReference type="RefSeq" id="WP_014790407.1">
    <property type="nucleotide sequence ID" value="NC_018016.1"/>
</dbReference>
<dbReference type="GO" id="GO:0071555">
    <property type="term" value="P:cell wall organization"/>
    <property type="evidence" value="ECO:0007669"/>
    <property type="project" value="UniProtKB-KW"/>
</dbReference>
<evidence type="ECO:0000256" key="14">
    <source>
        <dbReference type="HAMAP-Rule" id="MF_00046"/>
    </source>
</evidence>
<dbReference type="PANTHER" id="PTHR43445">
    <property type="entry name" value="UDP-N-ACETYLMURAMATE--L-ALANINE LIGASE-RELATED"/>
    <property type="match status" value="1"/>
</dbReference>
<comment type="catalytic activity">
    <reaction evidence="13 14">
        <text>UDP-N-acetyl-alpha-D-muramate + L-alanine + ATP = UDP-N-acetyl-alpha-D-muramoyl-L-alanine + ADP + phosphate + H(+)</text>
        <dbReference type="Rhea" id="RHEA:23372"/>
        <dbReference type="ChEBI" id="CHEBI:15378"/>
        <dbReference type="ChEBI" id="CHEBI:30616"/>
        <dbReference type="ChEBI" id="CHEBI:43474"/>
        <dbReference type="ChEBI" id="CHEBI:57972"/>
        <dbReference type="ChEBI" id="CHEBI:70757"/>
        <dbReference type="ChEBI" id="CHEBI:83898"/>
        <dbReference type="ChEBI" id="CHEBI:456216"/>
        <dbReference type="EC" id="6.3.2.8"/>
    </reaction>
</comment>
<keyword evidence="11 14" id="KW-0131">Cell cycle</keyword>
<dbReference type="AlphaFoldDB" id="I3ZYK2"/>
<dbReference type="UniPathway" id="UPA00219"/>
<dbReference type="GeneID" id="71570531"/>
<evidence type="ECO:0000256" key="10">
    <source>
        <dbReference type="ARBA" id="ARBA00022984"/>
    </source>
</evidence>
<evidence type="ECO:0000256" key="1">
    <source>
        <dbReference type="ARBA" id="ARBA00004496"/>
    </source>
</evidence>
<reference evidence="19 20" key="1">
    <citation type="submission" date="2012-06" db="EMBL/GenBank/DDBJ databases">
        <title>The complete genome of Ornithobacterium rhinotracheale DSM 15997.</title>
        <authorList>
            <consortium name="US DOE Joint Genome Institute (JGI-PGF)"/>
            <person name="Lucas S."/>
            <person name="Copeland A."/>
            <person name="Lapidus A."/>
            <person name="Goodwin L."/>
            <person name="Pitluck S."/>
            <person name="Peters L."/>
            <person name="Mikhailova N."/>
            <person name="Teshima H."/>
            <person name="Kyrpides N."/>
            <person name="Mavromatis K."/>
            <person name="Pagani I."/>
            <person name="Ivanova N."/>
            <person name="Ovchinnikova G."/>
            <person name="Zeytun A."/>
            <person name="Detter J.C."/>
            <person name="Han C."/>
            <person name="Land M."/>
            <person name="Hauser L."/>
            <person name="Markowitz V."/>
            <person name="Cheng J.-F."/>
            <person name="Hugenholtz P."/>
            <person name="Woyke T."/>
            <person name="Wu D."/>
            <person name="Lang E."/>
            <person name="Kopitz M."/>
            <person name="Brambilla E."/>
            <person name="Klenk H.-P."/>
            <person name="Eisen J.A."/>
        </authorList>
    </citation>
    <scope>NUCLEOTIDE SEQUENCE [LARGE SCALE GENOMIC DNA]</scope>
    <source>
        <strain evidence="20">ATCC 51463 / DSM 15997 / CCUG 23171 / LMG 9086</strain>
    </source>
</reference>
<evidence type="ECO:0000256" key="11">
    <source>
        <dbReference type="ARBA" id="ARBA00023306"/>
    </source>
</evidence>
<dbReference type="GO" id="GO:0005737">
    <property type="term" value="C:cytoplasm"/>
    <property type="evidence" value="ECO:0007669"/>
    <property type="project" value="UniProtKB-SubCell"/>
</dbReference>
<feature type="domain" description="Mur ligase C-terminal" evidence="17">
    <location>
        <begin position="305"/>
        <end position="429"/>
    </location>
</feature>
<evidence type="ECO:0000256" key="5">
    <source>
        <dbReference type="ARBA" id="ARBA00022598"/>
    </source>
</evidence>
<feature type="binding site" evidence="14">
    <location>
        <begin position="117"/>
        <end position="123"/>
    </location>
    <ligand>
        <name>ATP</name>
        <dbReference type="ChEBI" id="CHEBI:30616"/>
    </ligand>
</feature>
<dbReference type="GO" id="GO:0009252">
    <property type="term" value="P:peptidoglycan biosynthetic process"/>
    <property type="evidence" value="ECO:0007669"/>
    <property type="project" value="UniProtKB-UniRule"/>
</dbReference>
<keyword evidence="15" id="KW-1133">Transmembrane helix</keyword>
<dbReference type="KEGG" id="orh:Ornrh_0585"/>
<dbReference type="InterPro" id="IPR000713">
    <property type="entry name" value="Mur_ligase_N"/>
</dbReference>
<feature type="transmembrane region" description="Helical" evidence="15">
    <location>
        <begin position="6"/>
        <end position="26"/>
    </location>
</feature>
<evidence type="ECO:0000256" key="9">
    <source>
        <dbReference type="ARBA" id="ARBA00022960"/>
    </source>
</evidence>
<evidence type="ECO:0000256" key="12">
    <source>
        <dbReference type="ARBA" id="ARBA00023316"/>
    </source>
</evidence>
<comment type="similarity">
    <text evidence="14">Belongs to the MurCDEF family.</text>
</comment>
<evidence type="ECO:0000256" key="13">
    <source>
        <dbReference type="ARBA" id="ARBA00047833"/>
    </source>
</evidence>
<dbReference type="GO" id="GO:0008763">
    <property type="term" value="F:UDP-N-acetylmuramate-L-alanine ligase activity"/>
    <property type="evidence" value="ECO:0007669"/>
    <property type="project" value="UniProtKB-UniRule"/>
</dbReference>
<evidence type="ECO:0000256" key="4">
    <source>
        <dbReference type="ARBA" id="ARBA00022490"/>
    </source>
</evidence>
<dbReference type="InterPro" id="IPR013221">
    <property type="entry name" value="Mur_ligase_cen"/>
</dbReference>
<feature type="domain" description="Mur ligase N-terminal catalytic" evidence="16">
    <location>
        <begin position="9"/>
        <end position="109"/>
    </location>
</feature>
<dbReference type="Gene3D" id="3.90.190.20">
    <property type="entry name" value="Mur ligase, C-terminal domain"/>
    <property type="match status" value="1"/>
</dbReference>
<feature type="domain" description="Mur ligase central" evidence="18">
    <location>
        <begin position="115"/>
        <end position="283"/>
    </location>
</feature>
<dbReference type="Gene3D" id="3.40.1190.10">
    <property type="entry name" value="Mur-like, catalytic domain"/>
    <property type="match status" value="1"/>
</dbReference>
<dbReference type="Pfam" id="PF01225">
    <property type="entry name" value="Mur_ligase"/>
    <property type="match status" value="1"/>
</dbReference>
<dbReference type="InterPro" id="IPR050061">
    <property type="entry name" value="MurCDEF_pg_biosynth"/>
</dbReference>
<dbReference type="EC" id="6.3.2.8" evidence="3 14"/>
<proteinExistence type="inferred from homology"/>
<evidence type="ECO:0000256" key="15">
    <source>
        <dbReference type="SAM" id="Phobius"/>
    </source>
</evidence>
<comment type="function">
    <text evidence="14">Cell wall formation.</text>
</comment>
<dbReference type="Proteomes" id="UP000006051">
    <property type="component" value="Chromosome"/>
</dbReference>
<name>I3ZYK2_ORNRL</name>
<dbReference type="SUPFAM" id="SSF51984">
    <property type="entry name" value="MurCD N-terminal domain"/>
    <property type="match status" value="1"/>
</dbReference>
<keyword evidence="10 14" id="KW-0573">Peptidoglycan synthesis</keyword>
<dbReference type="HAMAP" id="MF_00046">
    <property type="entry name" value="MurC"/>
    <property type="match status" value="1"/>
</dbReference>
<sequence>MNIKDFTYYYFVGIGGIGMSALARYFNLAGKKVLGYDKTPTPLTHALEKEGIKVSYEDALNEDFKHLTAENCLVIFTPAIKNLQILDFFKENNFNILKRSKVLGLLTRQTNCLAIAGTHGKTTTSCLLGHLMHVAGKPCTAFLGGIAENYQSNIILGGTEITVVEADEFDRSFLQLSPNYAAITSMDADHLDIYGEKEELEKSFLEFAALVENKVFAKKGLNVPNSQSYGVETEADYSAQNIRIEENHYLFDLYTPSQTIKDIVMPLPGRHNIENAVAAIAIALENGVSENDIKKGLASFKGVKRRFTRHTCPNGKVIIDDYAHHPTELKAIISATQNFYPDKKILGVFQPHLFSRTKDFGNEFAQSLNALDELILLDIYPAREEPIEGITSEWLAEKMDKKPEISSLSNAIKTIKNRNFDVLLLMGAGDIANLYEPLKELYNEA</sequence>
<evidence type="ECO:0000256" key="3">
    <source>
        <dbReference type="ARBA" id="ARBA00012211"/>
    </source>
</evidence>
<keyword evidence="15" id="KW-0472">Membrane</keyword>
<dbReference type="InterPro" id="IPR036615">
    <property type="entry name" value="Mur_ligase_C_dom_sf"/>
</dbReference>
<dbReference type="STRING" id="867902.Ornrh_0585"/>
<dbReference type="Pfam" id="PF02875">
    <property type="entry name" value="Mur_ligase_C"/>
    <property type="match status" value="1"/>
</dbReference>
<dbReference type="SUPFAM" id="SSF53623">
    <property type="entry name" value="MurD-like peptide ligases, catalytic domain"/>
    <property type="match status" value="1"/>
</dbReference>
<evidence type="ECO:0000313" key="20">
    <source>
        <dbReference type="Proteomes" id="UP000006051"/>
    </source>
</evidence>
<dbReference type="Gene3D" id="3.40.50.720">
    <property type="entry name" value="NAD(P)-binding Rossmann-like Domain"/>
    <property type="match status" value="1"/>
</dbReference>
<dbReference type="PANTHER" id="PTHR43445:SF3">
    <property type="entry name" value="UDP-N-ACETYLMURAMATE--L-ALANINE LIGASE"/>
    <property type="match status" value="1"/>
</dbReference>
<keyword evidence="12 14" id="KW-0961">Cell wall biogenesis/degradation</keyword>
<evidence type="ECO:0000256" key="6">
    <source>
        <dbReference type="ARBA" id="ARBA00022618"/>
    </source>
</evidence>
<dbReference type="InterPro" id="IPR036565">
    <property type="entry name" value="Mur-like_cat_sf"/>
</dbReference>
<evidence type="ECO:0000313" key="19">
    <source>
        <dbReference type="EMBL" id="AFL96786.1"/>
    </source>
</evidence>
<gene>
    <name evidence="14" type="primary">murC</name>
    <name evidence="19" type="ordered locus">Ornrh_0585</name>
</gene>
<keyword evidence="7 14" id="KW-0547">Nucleotide-binding</keyword>
<accession>I3ZYK2</accession>
<evidence type="ECO:0000259" key="18">
    <source>
        <dbReference type="Pfam" id="PF08245"/>
    </source>
</evidence>
<dbReference type="GO" id="GO:0008360">
    <property type="term" value="P:regulation of cell shape"/>
    <property type="evidence" value="ECO:0007669"/>
    <property type="project" value="UniProtKB-KW"/>
</dbReference>
<dbReference type="GO" id="GO:0005524">
    <property type="term" value="F:ATP binding"/>
    <property type="evidence" value="ECO:0007669"/>
    <property type="project" value="UniProtKB-UniRule"/>
</dbReference>
<keyword evidence="8 14" id="KW-0067">ATP-binding</keyword>
<protein>
    <recommendedName>
        <fullName evidence="3 14">UDP-N-acetylmuramate--L-alanine ligase</fullName>
        <ecNumber evidence="3 14">6.3.2.8</ecNumber>
    </recommendedName>
    <alternativeName>
        <fullName evidence="14">UDP-N-acetylmuramoyl-L-alanine synthetase</fullName>
    </alternativeName>
</protein>